<dbReference type="Proteomes" id="UP000256345">
    <property type="component" value="Unassembled WGS sequence"/>
</dbReference>
<evidence type="ECO:0000313" key="4">
    <source>
        <dbReference type="Proteomes" id="UP000256345"/>
    </source>
</evidence>
<feature type="signal peptide" evidence="2">
    <location>
        <begin position="1"/>
        <end position="41"/>
    </location>
</feature>
<accession>A0ABX9JTD7</accession>
<organism evidence="3 4">
    <name type="scientific">Archangium gephyra</name>
    <dbReference type="NCBI Taxonomy" id="48"/>
    <lineage>
        <taxon>Bacteria</taxon>
        <taxon>Pseudomonadati</taxon>
        <taxon>Myxococcota</taxon>
        <taxon>Myxococcia</taxon>
        <taxon>Myxococcales</taxon>
        <taxon>Cystobacterineae</taxon>
        <taxon>Archangiaceae</taxon>
        <taxon>Archangium</taxon>
    </lineage>
</organism>
<gene>
    <name evidence="3" type="ORF">ATI61_111306</name>
</gene>
<evidence type="ECO:0000256" key="1">
    <source>
        <dbReference type="SAM" id="MobiDB-lite"/>
    </source>
</evidence>
<protein>
    <recommendedName>
        <fullName evidence="5">Outer membrane protein beta-barrel domain-containing protein</fullName>
    </recommendedName>
</protein>
<feature type="chain" id="PRO_5045541674" description="Outer membrane protein beta-barrel domain-containing protein" evidence="2">
    <location>
        <begin position="42"/>
        <end position="239"/>
    </location>
</feature>
<name>A0ABX9JTD7_9BACT</name>
<sequence>MRTTVKPRSGPDTPGLVRGYARCARALTCLLMLAVSPGARAQQDPEDVDLPDSEQEETVATPAPTDPDAAPPWKTRFGMRLVAGAPEGIGIAAVLHPRRWARAHVGATRNNLGFGARGGLSLIPLELLISPVLELEYGYYFNADYEELLTQLHGQPTTPVTGIRKVGYHQVSGSIGLEFSPVRYVTFFGGVGISYWFIEVGNAKDFILEAGNDPELTARPLNLGLSSPVAKLGLLIYFN</sequence>
<feature type="region of interest" description="Disordered" evidence="1">
    <location>
        <begin position="41"/>
        <end position="72"/>
    </location>
</feature>
<evidence type="ECO:0008006" key="5">
    <source>
        <dbReference type="Google" id="ProtNLM"/>
    </source>
</evidence>
<reference evidence="3 4" key="1">
    <citation type="submission" date="2018-08" db="EMBL/GenBank/DDBJ databases">
        <title>Genomic Encyclopedia of Archaeal and Bacterial Type Strains, Phase II (KMG-II): from individual species to whole genera.</title>
        <authorList>
            <person name="Goeker M."/>
        </authorList>
    </citation>
    <scope>NUCLEOTIDE SEQUENCE [LARGE SCALE GENOMIC DNA]</scope>
    <source>
        <strain evidence="3 4">DSM 2261</strain>
    </source>
</reference>
<feature type="compositionally biased region" description="Acidic residues" evidence="1">
    <location>
        <begin position="44"/>
        <end position="57"/>
    </location>
</feature>
<evidence type="ECO:0000313" key="3">
    <source>
        <dbReference type="EMBL" id="REG26755.1"/>
    </source>
</evidence>
<evidence type="ECO:0000256" key="2">
    <source>
        <dbReference type="SAM" id="SignalP"/>
    </source>
</evidence>
<keyword evidence="4" id="KW-1185">Reference proteome</keyword>
<proteinExistence type="predicted"/>
<feature type="compositionally biased region" description="Low complexity" evidence="1">
    <location>
        <begin position="60"/>
        <end position="72"/>
    </location>
</feature>
<comment type="caution">
    <text evidence="3">The sequence shown here is derived from an EMBL/GenBank/DDBJ whole genome shotgun (WGS) entry which is preliminary data.</text>
</comment>
<dbReference type="EMBL" id="QUMU01000011">
    <property type="protein sequence ID" value="REG26755.1"/>
    <property type="molecule type" value="Genomic_DNA"/>
</dbReference>
<keyword evidence="2" id="KW-0732">Signal</keyword>
<dbReference type="RefSeq" id="WP_169800812.1">
    <property type="nucleotide sequence ID" value="NZ_CP011509.1"/>
</dbReference>